<reference evidence="2 3" key="1">
    <citation type="submission" date="2023-03" db="EMBL/GenBank/DDBJ databases">
        <title>Bacillus Genome Sequencing.</title>
        <authorList>
            <person name="Dunlap C."/>
        </authorList>
    </citation>
    <scope>NUCLEOTIDE SEQUENCE [LARGE SCALE GENOMIC DNA]</scope>
    <source>
        <strain evidence="2 3">B-14544</strain>
    </source>
</reference>
<proteinExistence type="predicted"/>
<organism evidence="2 3">
    <name type="scientific">Bacillus xiapuensis</name>
    <dbReference type="NCBI Taxonomy" id="2014075"/>
    <lineage>
        <taxon>Bacteria</taxon>
        <taxon>Bacillati</taxon>
        <taxon>Bacillota</taxon>
        <taxon>Bacilli</taxon>
        <taxon>Bacillales</taxon>
        <taxon>Bacillaceae</taxon>
        <taxon>Bacillus</taxon>
    </lineage>
</organism>
<feature type="transmembrane region" description="Helical" evidence="1">
    <location>
        <begin position="6"/>
        <end position="28"/>
    </location>
</feature>
<sequence>MTGLGYFAIGLFIGGGFGVFFMALMFAAKEADKAMEDQHEKRTS</sequence>
<keyword evidence="1" id="KW-0812">Transmembrane</keyword>
<evidence type="ECO:0000313" key="3">
    <source>
        <dbReference type="Proteomes" id="UP001330749"/>
    </source>
</evidence>
<dbReference type="RefSeq" id="WP_327967335.1">
    <property type="nucleotide sequence ID" value="NZ_JARMQG010000084.1"/>
</dbReference>
<accession>A0ABU6N865</accession>
<protein>
    <submittedName>
        <fullName evidence="2">DUF3789 domain-containing protein</fullName>
    </submittedName>
</protein>
<comment type="caution">
    <text evidence="2">The sequence shown here is derived from an EMBL/GenBank/DDBJ whole genome shotgun (WGS) entry which is preliminary data.</text>
</comment>
<keyword evidence="1" id="KW-1133">Transmembrane helix</keyword>
<dbReference type="Proteomes" id="UP001330749">
    <property type="component" value="Unassembled WGS sequence"/>
</dbReference>
<evidence type="ECO:0000313" key="2">
    <source>
        <dbReference type="EMBL" id="MED3562410.1"/>
    </source>
</evidence>
<dbReference type="InterPro" id="IPR024522">
    <property type="entry name" value="DUF3789"/>
</dbReference>
<evidence type="ECO:0000256" key="1">
    <source>
        <dbReference type="SAM" id="Phobius"/>
    </source>
</evidence>
<gene>
    <name evidence="2" type="ORF">P4447_08070</name>
</gene>
<dbReference type="EMBL" id="JARMQG010000084">
    <property type="protein sequence ID" value="MED3562410.1"/>
    <property type="molecule type" value="Genomic_DNA"/>
</dbReference>
<name>A0ABU6N865_9BACI</name>
<keyword evidence="1" id="KW-0472">Membrane</keyword>
<keyword evidence="3" id="KW-1185">Reference proteome</keyword>
<dbReference type="Pfam" id="PF12664">
    <property type="entry name" value="DUF3789"/>
    <property type="match status" value="1"/>
</dbReference>